<dbReference type="GO" id="GO:0006396">
    <property type="term" value="P:RNA processing"/>
    <property type="evidence" value="ECO:0007669"/>
    <property type="project" value="InterPro"/>
</dbReference>
<feature type="binding site" evidence="7">
    <location>
        <begin position="113"/>
        <end position="119"/>
    </location>
    <ligand>
        <name>S-adenosyl-L-methionine</name>
        <dbReference type="ChEBI" id="CHEBI:59789"/>
    </ligand>
</feature>
<reference evidence="10 11" key="1">
    <citation type="submission" date="2018-07" db="EMBL/GenBank/DDBJ databases">
        <title>Genomic Encyclopedia of Type Strains, Phase III (KMG-III): the genomes of soil and plant-associated and newly described type strains.</title>
        <authorList>
            <person name="Whitman W."/>
        </authorList>
    </citation>
    <scope>NUCLEOTIDE SEQUENCE [LARGE SCALE GENOMIC DNA]</scope>
    <source>
        <strain evidence="10 11">CECT 7506</strain>
    </source>
</reference>
<dbReference type="SUPFAM" id="SSF53335">
    <property type="entry name" value="S-adenosyl-L-methionine-dependent methyltransferases"/>
    <property type="match status" value="1"/>
</dbReference>
<dbReference type="Pfam" id="PF01189">
    <property type="entry name" value="Methyltr_RsmB-F"/>
    <property type="match status" value="1"/>
</dbReference>
<dbReference type="GO" id="GO:0003723">
    <property type="term" value="F:RNA binding"/>
    <property type="evidence" value="ECO:0007669"/>
    <property type="project" value="UniProtKB-UniRule"/>
</dbReference>
<evidence type="ECO:0000256" key="3">
    <source>
        <dbReference type="ARBA" id="ARBA00022603"/>
    </source>
</evidence>
<comment type="caution">
    <text evidence="10">The sequence shown here is derived from an EMBL/GenBank/DDBJ whole genome shotgun (WGS) entry which is preliminary data.</text>
</comment>
<dbReference type="InterPro" id="IPR023267">
    <property type="entry name" value="RCMT"/>
</dbReference>
<dbReference type="PRINTS" id="PR02008">
    <property type="entry name" value="RCMTFAMILY"/>
</dbReference>
<dbReference type="Gene3D" id="3.40.50.150">
    <property type="entry name" value="Vaccinia Virus protein VP39"/>
    <property type="match status" value="1"/>
</dbReference>
<evidence type="ECO:0000256" key="7">
    <source>
        <dbReference type="PROSITE-ProRule" id="PRU01023"/>
    </source>
</evidence>
<protein>
    <submittedName>
        <fullName evidence="10">NOL1/NOP2/sun family putative RNA methylase</fullName>
    </submittedName>
</protein>
<dbReference type="PANTHER" id="PTHR22807:SF30">
    <property type="entry name" value="28S RRNA (CYTOSINE(4447)-C(5))-METHYLTRANSFERASE-RELATED"/>
    <property type="match status" value="1"/>
</dbReference>
<dbReference type="Gene3D" id="3.30.70.1170">
    <property type="entry name" value="Sun protein, domain 3"/>
    <property type="match status" value="1"/>
</dbReference>
<keyword evidence="2" id="KW-0963">Cytoplasm</keyword>
<evidence type="ECO:0000256" key="5">
    <source>
        <dbReference type="ARBA" id="ARBA00022691"/>
    </source>
</evidence>
<dbReference type="InterPro" id="IPR018314">
    <property type="entry name" value="RsmB/NOL1/NOP2-like_CS"/>
</dbReference>
<name>A0A368VWL5_9BACL</name>
<proteinExistence type="inferred from homology"/>
<dbReference type="Pfam" id="PF17125">
    <property type="entry name" value="Methyltr_RsmF_N"/>
    <property type="match status" value="1"/>
</dbReference>
<dbReference type="GO" id="GO:0008173">
    <property type="term" value="F:RNA methyltransferase activity"/>
    <property type="evidence" value="ECO:0007669"/>
    <property type="project" value="InterPro"/>
</dbReference>
<dbReference type="InterPro" id="IPR011023">
    <property type="entry name" value="Nop2p"/>
</dbReference>
<dbReference type="PANTHER" id="PTHR22807">
    <property type="entry name" value="NOP2 YEAST -RELATED NOL1/NOP2/FMU SUN DOMAIN-CONTAINING"/>
    <property type="match status" value="1"/>
</dbReference>
<dbReference type="GO" id="GO:0001510">
    <property type="term" value="P:RNA methylation"/>
    <property type="evidence" value="ECO:0007669"/>
    <property type="project" value="InterPro"/>
</dbReference>
<dbReference type="InterPro" id="IPR049560">
    <property type="entry name" value="MeTrfase_RsmB-F_NOP2_cat"/>
</dbReference>
<dbReference type="InterPro" id="IPR031341">
    <property type="entry name" value="Methyltr_RsmF_N"/>
</dbReference>
<dbReference type="EMBL" id="QPJD01000010">
    <property type="protein sequence ID" value="RCW45647.1"/>
    <property type="molecule type" value="Genomic_DNA"/>
</dbReference>
<keyword evidence="11" id="KW-1185">Reference proteome</keyword>
<evidence type="ECO:0000256" key="8">
    <source>
        <dbReference type="SAM" id="MobiDB-lite"/>
    </source>
</evidence>
<gene>
    <name evidence="10" type="ORF">DFP97_110238</name>
</gene>
<evidence type="ECO:0000256" key="4">
    <source>
        <dbReference type="ARBA" id="ARBA00022679"/>
    </source>
</evidence>
<keyword evidence="5 7" id="KW-0949">S-adenosyl-L-methionine</keyword>
<feature type="active site" description="Nucleophile" evidence="7">
    <location>
        <position position="235"/>
    </location>
</feature>
<organism evidence="10 11">
    <name type="scientific">Paenibacillus prosopidis</name>
    <dbReference type="NCBI Taxonomy" id="630520"/>
    <lineage>
        <taxon>Bacteria</taxon>
        <taxon>Bacillati</taxon>
        <taxon>Bacillota</taxon>
        <taxon>Bacilli</taxon>
        <taxon>Bacillales</taxon>
        <taxon>Paenibacillaceae</taxon>
        <taxon>Paenibacillus</taxon>
    </lineage>
</organism>
<evidence type="ECO:0000313" key="11">
    <source>
        <dbReference type="Proteomes" id="UP000252415"/>
    </source>
</evidence>
<dbReference type="PROSITE" id="PS01153">
    <property type="entry name" value="NOL1_NOP2_SUN"/>
    <property type="match status" value="1"/>
</dbReference>
<evidence type="ECO:0000256" key="2">
    <source>
        <dbReference type="ARBA" id="ARBA00022490"/>
    </source>
</evidence>
<keyword evidence="3 7" id="KW-0489">Methyltransferase</keyword>
<keyword evidence="4 7" id="KW-0808">Transferase</keyword>
<dbReference type="Proteomes" id="UP000252415">
    <property type="component" value="Unassembled WGS sequence"/>
</dbReference>
<dbReference type="RefSeq" id="WP_114381482.1">
    <property type="nucleotide sequence ID" value="NZ_QPJD01000010.1"/>
</dbReference>
<feature type="domain" description="SAM-dependent MTase RsmB/NOP-type" evidence="9">
    <location>
        <begin position="24"/>
        <end position="313"/>
    </location>
</feature>
<dbReference type="NCBIfam" id="TIGR00446">
    <property type="entry name" value="nop2p"/>
    <property type="match status" value="1"/>
</dbReference>
<comment type="caution">
    <text evidence="7">Lacks conserved residue(s) required for the propagation of feature annotation.</text>
</comment>
<keyword evidence="6 7" id="KW-0694">RNA-binding</keyword>
<dbReference type="InterPro" id="IPR001678">
    <property type="entry name" value="MeTrfase_RsmB-F_NOP2_dom"/>
</dbReference>
<feature type="region of interest" description="Disordered" evidence="8">
    <location>
        <begin position="349"/>
        <end position="396"/>
    </location>
</feature>
<dbReference type="CDD" id="cd02440">
    <property type="entry name" value="AdoMet_MTases"/>
    <property type="match status" value="1"/>
</dbReference>
<feature type="compositionally biased region" description="Basic and acidic residues" evidence="8">
    <location>
        <begin position="365"/>
        <end position="379"/>
    </location>
</feature>
<dbReference type="CDD" id="cd21147">
    <property type="entry name" value="RsmF_methylt_CTD1"/>
    <property type="match status" value="1"/>
</dbReference>
<dbReference type="OrthoDB" id="9810297at2"/>
<dbReference type="Gene3D" id="2.30.130.60">
    <property type="match status" value="1"/>
</dbReference>
<evidence type="ECO:0000313" key="10">
    <source>
        <dbReference type="EMBL" id="RCW45647.1"/>
    </source>
</evidence>
<dbReference type="AlphaFoldDB" id="A0A368VWL5"/>
<dbReference type="InterPro" id="IPR029063">
    <property type="entry name" value="SAM-dependent_MTases_sf"/>
</dbReference>
<comment type="similarity">
    <text evidence="1 7">Belongs to the class I-like SAM-binding methyltransferase superfamily. RsmB/NOP family.</text>
</comment>
<evidence type="ECO:0000259" key="9">
    <source>
        <dbReference type="PROSITE" id="PS51686"/>
    </source>
</evidence>
<evidence type="ECO:0000256" key="1">
    <source>
        <dbReference type="ARBA" id="ARBA00007494"/>
    </source>
</evidence>
<feature type="binding site" evidence="7">
    <location>
        <position position="182"/>
    </location>
    <ligand>
        <name>S-adenosyl-L-methionine</name>
        <dbReference type="ChEBI" id="CHEBI:59789"/>
    </ligand>
</feature>
<feature type="binding site" evidence="7">
    <location>
        <position position="137"/>
    </location>
    <ligand>
        <name>S-adenosyl-L-methionine</name>
        <dbReference type="ChEBI" id="CHEBI:59789"/>
    </ligand>
</feature>
<dbReference type="Pfam" id="PF13636">
    <property type="entry name" value="Methyltranf_PUA"/>
    <property type="match status" value="1"/>
</dbReference>
<dbReference type="Pfam" id="PF17126">
    <property type="entry name" value="RsmF_methylt_CI"/>
    <property type="match status" value="1"/>
</dbReference>
<dbReference type="InterPro" id="IPR027391">
    <property type="entry name" value="Nol1_Nop2_Fmu_2"/>
</dbReference>
<accession>A0A368VWL5</accession>
<dbReference type="PROSITE" id="PS51686">
    <property type="entry name" value="SAM_MT_RSMB_NOP"/>
    <property type="match status" value="1"/>
</dbReference>
<sequence length="546" mass="60368">MIGNLPRKFIEKMEKLLGTEFDNFMSSYDAPRVYGLRINRLKLNVQQWKELSSKSGEARPVPWAEDGLYYNEGERPGKHPHYHAGLYYIQEPSAMAPVELLDVQPGHRVLDLCAAPGGKSTQIAAKLQGSGVLVTNDNAKERTKALAKNIELAGVRNAVVLNEEPAALAPVFTEWFDRILVDAPCSGEGMFRKDETMIADWEKHSVERCSVMQRDILNHAAAMLSPGGLIVYSTCTFSPEENEQQIAAFLAQHEDFIVEAVPHRFGWAAGRADLAGENVQLDAKRQQSINGTLRLWPHRIEGEGHYAAVLKRAGKTLTITVNNKADNGEGKVSGADFPEAHLPIRSKTKAVNEGTNRLRGGILKRNGDNREKYSNDRRSSKQQAAGGRDSSFRSAPEDANPIELWRLSAEQFASGALNWPGKLIAYGSRVYIQPADMPPLDGLRVVRAGWYVGEAGRGRMEPSHPLAMGLTRGEAIRSVNWSSAETQTLRFLKGETIFVEESEIIVQEGATNKGYVLVCTDGYPIGWGKYAGGMIKNELPAGWRWM</sequence>
<evidence type="ECO:0000256" key="6">
    <source>
        <dbReference type="ARBA" id="ARBA00022884"/>
    </source>
</evidence>
<dbReference type="GO" id="GO:0008757">
    <property type="term" value="F:S-adenosylmethionine-dependent methyltransferase activity"/>
    <property type="evidence" value="ECO:0007669"/>
    <property type="project" value="InterPro"/>
</dbReference>
<dbReference type="InterPro" id="IPR031340">
    <property type="entry name" value="RsmF_methylt_CI"/>
</dbReference>